<dbReference type="AlphaFoldDB" id="A0A173V6R9"/>
<dbReference type="EMBL" id="CYXP01000006">
    <property type="protein sequence ID" value="CUN23029.1"/>
    <property type="molecule type" value="Genomic_DNA"/>
</dbReference>
<reference evidence="1 2" key="1">
    <citation type="submission" date="2015-09" db="EMBL/GenBank/DDBJ databases">
        <authorList>
            <consortium name="Pathogen Informatics"/>
        </authorList>
    </citation>
    <scope>NUCLEOTIDE SEQUENCE [LARGE SCALE GENOMIC DNA]</scope>
    <source>
        <strain evidence="1 2">2789STDY5608872</strain>
    </source>
</reference>
<dbReference type="Proteomes" id="UP000095591">
    <property type="component" value="Unassembled WGS sequence"/>
</dbReference>
<sequence>METSILEEISAIIKASDWIIKNIRCTNEYKIAIAELLTTKASLPILSICKDNIPPLTENTLYCATDLLKYYHVNISTAEFNKIMMDINMMKEVNGKVKTKILINKGLTFGENIPTKSNIHNTTRPMYYRDKFLELLKITGIYG</sequence>
<evidence type="ECO:0000313" key="2">
    <source>
        <dbReference type="Proteomes" id="UP000095591"/>
    </source>
</evidence>
<name>A0A173V6R9_PARDI</name>
<dbReference type="RefSeq" id="WP_057319609.1">
    <property type="nucleotide sequence ID" value="NZ_CYXP01000006.1"/>
</dbReference>
<proteinExistence type="predicted"/>
<evidence type="ECO:0000313" key="1">
    <source>
        <dbReference type="EMBL" id="CUN23029.1"/>
    </source>
</evidence>
<accession>A0A173V6R9</accession>
<protein>
    <submittedName>
        <fullName evidence="1">Uncharacterized protein</fullName>
    </submittedName>
</protein>
<organism evidence="1 2">
    <name type="scientific">Parabacteroides distasonis</name>
    <dbReference type="NCBI Taxonomy" id="823"/>
    <lineage>
        <taxon>Bacteria</taxon>
        <taxon>Pseudomonadati</taxon>
        <taxon>Bacteroidota</taxon>
        <taxon>Bacteroidia</taxon>
        <taxon>Bacteroidales</taxon>
        <taxon>Tannerellaceae</taxon>
        <taxon>Parabacteroides</taxon>
    </lineage>
</organism>
<gene>
    <name evidence="1" type="ORF">ERS852429_02714</name>
</gene>